<dbReference type="InParanoid" id="A0A1X7UC54"/>
<dbReference type="InterPro" id="IPR048365">
    <property type="entry name" value="TNP-like_RNaseH_N"/>
</dbReference>
<evidence type="ECO:0000313" key="2">
    <source>
        <dbReference type="EnsemblMetazoa" id="Aqu2.1.25042_001"/>
    </source>
</evidence>
<protein>
    <recommendedName>
        <fullName evidence="1">Transposable element P transposase-like RNase H domain-containing protein</fullName>
    </recommendedName>
</protein>
<name>A0A1X7UC54_AMPQE</name>
<sequence length="89" mass="10304">MRWHPIFLRRYLNLTLVTKVMLESGIELPTRRTMNDWVGFNYEVISFVFDEMKIREDLAFDKTGQSLHGFANLGRCKSLCTSIGKASDS</sequence>
<accession>A0A1X7UC54</accession>
<organism evidence="2">
    <name type="scientific">Amphimedon queenslandica</name>
    <name type="common">Sponge</name>
    <dbReference type="NCBI Taxonomy" id="400682"/>
    <lineage>
        <taxon>Eukaryota</taxon>
        <taxon>Metazoa</taxon>
        <taxon>Porifera</taxon>
        <taxon>Demospongiae</taxon>
        <taxon>Heteroscleromorpha</taxon>
        <taxon>Haplosclerida</taxon>
        <taxon>Niphatidae</taxon>
        <taxon>Amphimedon</taxon>
    </lineage>
</organism>
<dbReference type="EnsemblMetazoa" id="Aqu2.1.25042_001">
    <property type="protein sequence ID" value="Aqu2.1.25042_001"/>
    <property type="gene ID" value="Aqu2.1.25042"/>
</dbReference>
<proteinExistence type="predicted"/>
<dbReference type="AlphaFoldDB" id="A0A1X7UC54"/>
<evidence type="ECO:0000259" key="1">
    <source>
        <dbReference type="Pfam" id="PF21787"/>
    </source>
</evidence>
<reference evidence="2" key="1">
    <citation type="submission" date="2017-05" db="UniProtKB">
        <authorList>
            <consortium name="EnsemblMetazoa"/>
        </authorList>
    </citation>
    <scope>IDENTIFICATION</scope>
</reference>
<feature type="domain" description="Transposable element P transposase-like RNase H" evidence="1">
    <location>
        <begin position="42"/>
        <end position="76"/>
    </location>
</feature>
<dbReference type="Pfam" id="PF21787">
    <property type="entry name" value="TNP-like_RNaseH_N"/>
    <property type="match status" value="1"/>
</dbReference>